<dbReference type="GO" id="GO:0007155">
    <property type="term" value="P:cell adhesion"/>
    <property type="evidence" value="ECO:0007669"/>
    <property type="project" value="InterPro"/>
</dbReference>
<dbReference type="InterPro" id="IPR008966">
    <property type="entry name" value="Adhesion_dom_sf"/>
</dbReference>
<protein>
    <recommendedName>
        <fullName evidence="1">Fimbrial-type adhesion domain-containing protein</fullName>
    </recommendedName>
</protein>
<dbReference type="Gene3D" id="2.60.40.1090">
    <property type="entry name" value="Fimbrial-type adhesion domain"/>
    <property type="match status" value="1"/>
</dbReference>
<dbReference type="Pfam" id="PF00419">
    <property type="entry name" value="Fimbrial"/>
    <property type="match status" value="1"/>
</dbReference>
<accession>A0A3N6N8B6</accession>
<dbReference type="PROSITE" id="PS51257">
    <property type="entry name" value="PROKAR_LIPOPROTEIN"/>
    <property type="match status" value="1"/>
</dbReference>
<evidence type="ECO:0000259" key="1">
    <source>
        <dbReference type="Pfam" id="PF00419"/>
    </source>
</evidence>
<dbReference type="EMBL" id="RQIS01000006">
    <property type="protein sequence ID" value="RQH07121.1"/>
    <property type="molecule type" value="Genomic_DNA"/>
</dbReference>
<dbReference type="AlphaFoldDB" id="A0A3N6N8B6"/>
<name>A0A3N6N8B6_9BURK</name>
<gene>
    <name evidence="2" type="ORF">D1Y85_10710</name>
</gene>
<evidence type="ECO:0000313" key="2">
    <source>
        <dbReference type="EMBL" id="RQH07121.1"/>
    </source>
</evidence>
<comment type="caution">
    <text evidence="2">The sequence shown here is derived from an EMBL/GenBank/DDBJ whole genome shotgun (WGS) entry which is preliminary data.</text>
</comment>
<reference evidence="2 3" key="1">
    <citation type="submission" date="2018-11" db="EMBL/GenBank/DDBJ databases">
        <title>Paraburkholderia sp. DHOA04, isolated from soil.</title>
        <authorList>
            <person name="Gao Z.-H."/>
            <person name="Qiu L.-H."/>
            <person name="Fu J.-C."/>
        </authorList>
    </citation>
    <scope>NUCLEOTIDE SEQUENCE [LARGE SCALE GENOMIC DNA]</scope>
    <source>
        <strain evidence="2 3">DHOA04</strain>
    </source>
</reference>
<organism evidence="2 3">
    <name type="scientific">Paraburkholderia dinghuensis</name>
    <dbReference type="NCBI Taxonomy" id="2305225"/>
    <lineage>
        <taxon>Bacteria</taxon>
        <taxon>Pseudomonadati</taxon>
        <taxon>Pseudomonadota</taxon>
        <taxon>Betaproteobacteria</taxon>
        <taxon>Burkholderiales</taxon>
        <taxon>Burkholderiaceae</taxon>
        <taxon>Paraburkholderia</taxon>
    </lineage>
</organism>
<dbReference type="OrthoDB" id="9128296at2"/>
<dbReference type="RefSeq" id="WP_124151013.1">
    <property type="nucleotide sequence ID" value="NZ_RQIS01000006.1"/>
</dbReference>
<keyword evidence="3" id="KW-1185">Reference proteome</keyword>
<dbReference type="SUPFAM" id="SSF49401">
    <property type="entry name" value="Bacterial adhesins"/>
    <property type="match status" value="1"/>
</dbReference>
<dbReference type="GO" id="GO:0009289">
    <property type="term" value="C:pilus"/>
    <property type="evidence" value="ECO:0007669"/>
    <property type="project" value="InterPro"/>
</dbReference>
<sequence length="437" mass="46543">MEKISDNLKIIISIITVLFSGLLFSHAAIGACIYQASSSTNYWSRAENNPIGPSSVQVLAQRFQPLGTVLFDQTFPMSTLLASSPNAVLMKCTAESDAAAAGAALRLDDTYQLGGGFSYNGLQYYYTAFQATSTQYSPVGWKLYAEMPNGTERELIRNDSLGASNTAVIFTPLTYKSCTANGTLTAADCASYPFVITASDFPSIRLVLIRSAYDSNTAGTSDRMIGRIGYVLSATSGSTDSDYGYIRLVSEYSQDASPACGITQVPQSVSLGTQSVSTIAASGASWSPFVVTYECSTTNSPVSSLRIGFEPQNRSNLLSTDYRYLESDNSTGSANGVGIVYRRNGETTSRYWVQNSGCSGISTDTQNNSNCSVASSQTQDQGWYTVNPDSSGASATAGYTEYTESFEARMEQLPSVSASEITAGNVSATVNVLVNQP</sequence>
<feature type="domain" description="Fimbrial-type adhesion" evidence="1">
    <location>
        <begin position="257"/>
        <end position="435"/>
    </location>
</feature>
<dbReference type="Proteomes" id="UP000272778">
    <property type="component" value="Unassembled WGS sequence"/>
</dbReference>
<evidence type="ECO:0000313" key="3">
    <source>
        <dbReference type="Proteomes" id="UP000272778"/>
    </source>
</evidence>
<dbReference type="InterPro" id="IPR000259">
    <property type="entry name" value="Adhesion_dom_fimbrial"/>
</dbReference>
<dbReference type="InterPro" id="IPR036937">
    <property type="entry name" value="Adhesion_dom_fimbrial_sf"/>
</dbReference>
<proteinExistence type="predicted"/>